<dbReference type="GO" id="GO:0000155">
    <property type="term" value="F:phosphorelay sensor kinase activity"/>
    <property type="evidence" value="ECO:0007669"/>
    <property type="project" value="InterPro"/>
</dbReference>
<dbReference type="OrthoDB" id="342253at2157"/>
<dbReference type="InterPro" id="IPR036097">
    <property type="entry name" value="HisK_dim/P_sf"/>
</dbReference>
<evidence type="ECO:0000256" key="4">
    <source>
        <dbReference type="ARBA" id="ARBA00022679"/>
    </source>
</evidence>
<dbReference type="Pfam" id="PF02518">
    <property type="entry name" value="HATPase_c"/>
    <property type="match status" value="1"/>
</dbReference>
<dbReference type="InterPro" id="IPR005467">
    <property type="entry name" value="His_kinase_dom"/>
</dbReference>
<dbReference type="SMART" id="SM00388">
    <property type="entry name" value="HisKA"/>
    <property type="match status" value="1"/>
</dbReference>
<dbReference type="CDD" id="cd00082">
    <property type="entry name" value="HisKA"/>
    <property type="match status" value="1"/>
</dbReference>
<sequence>MTLQGKRDSIFASARTGFAIIVAIIVMSYGLFFYLETSAEFQIRGIQFERSKDNQVVITEGIANRLESSVELATTKFRVMASEIEEIGDSAQLSARLDQIESLYVDRLHSGLAAMLDKDGAIVWLGGGGNNNGSGKSGYYGWNVGNNLSQYSWVQKTKDALAPVFTGEHAPGNNNIDLLVMTHPLVQHGQYRGQLVQFLPAGPVAQDVGQNLPEAQALSVLDLDGKFVLSSDESLLHQQFFSSEQGLNTVGGESEDLRNAVDAGLRGDTNPQRVLYRVDGEEMLTVGVPVTEGAAASNNAPVYYLLVTTPVSFFYKEINQVLVAQRLQAFSILAGTSVSVIILAVFVNRAASLDREVRRRTSELQASNTLITQQKKELEKANEDLKQLDRMKDEFLNIAAHELRTPITPILMAAEELEDELGKRSDVRMIARNAKKLQRLVQNVLDLARIENNTFKLAKEPANLGEVVYATVEDYRAQLEDKAGSAIVYDMTDVPMNLDKTRIMQVLSNLLGNAIKFTKQGTVTVSVTKDAAAGKVTVAVRDTGKGIDPEIMPRLFQKFATKSDSGTGLGLYISKSIVEAHGGTMWAENNADGAGGATFYFTLPLAQ</sequence>
<reference evidence="10 11" key="1">
    <citation type="journal article" date="2014" name="PLoS ONE">
        <title>Genome Sequence of Candidatus Nitrososphaera evergladensis from Group I.1b Enriched from Everglades Soil Reveals Novel Genomic Features of the Ammonia-Oxidizing Archaea.</title>
        <authorList>
            <person name="Zhalnina K.V."/>
            <person name="Dias R."/>
            <person name="Leonard M.T."/>
            <person name="Dorr de Quadros P."/>
            <person name="Camargo F.A."/>
            <person name="Drew J.C."/>
            <person name="Farmerie W.G."/>
            <person name="Daroub S.H."/>
            <person name="Triplett E.W."/>
        </authorList>
    </citation>
    <scope>NUCLEOTIDE SEQUENCE [LARGE SCALE GENOMIC DNA]</scope>
    <source>
        <strain evidence="10 11">SR1</strain>
    </source>
</reference>
<keyword evidence="11" id="KW-1185">Reference proteome</keyword>
<dbReference type="AlphaFoldDB" id="A0A075MY59"/>
<evidence type="ECO:0000313" key="11">
    <source>
        <dbReference type="Proteomes" id="UP000028194"/>
    </source>
</evidence>
<keyword evidence="8" id="KW-0812">Transmembrane</keyword>
<evidence type="ECO:0000256" key="8">
    <source>
        <dbReference type="SAM" id="Phobius"/>
    </source>
</evidence>
<dbReference type="eggNOG" id="arCOG02358">
    <property type="taxonomic scope" value="Archaea"/>
</dbReference>
<keyword evidence="3" id="KW-0597">Phosphoprotein</keyword>
<accession>A0A075MY59</accession>
<dbReference type="InterPro" id="IPR004358">
    <property type="entry name" value="Sig_transdc_His_kin-like_C"/>
</dbReference>
<dbReference type="InterPro" id="IPR050736">
    <property type="entry name" value="Sensor_HK_Regulatory"/>
</dbReference>
<dbReference type="PANTHER" id="PTHR43711">
    <property type="entry name" value="TWO-COMPONENT HISTIDINE KINASE"/>
    <property type="match status" value="1"/>
</dbReference>
<keyword evidence="5 10" id="KW-0418">Kinase</keyword>
<dbReference type="InterPro" id="IPR036890">
    <property type="entry name" value="HATPase_C_sf"/>
</dbReference>
<feature type="transmembrane region" description="Helical" evidence="8">
    <location>
        <begin position="12"/>
        <end position="35"/>
    </location>
</feature>
<keyword evidence="8" id="KW-0472">Membrane</keyword>
<proteinExistence type="predicted"/>
<keyword evidence="7" id="KW-0175">Coiled coil</keyword>
<feature type="coiled-coil region" evidence="7">
    <location>
        <begin position="364"/>
        <end position="398"/>
    </location>
</feature>
<evidence type="ECO:0000256" key="5">
    <source>
        <dbReference type="ARBA" id="ARBA00022777"/>
    </source>
</evidence>
<evidence type="ECO:0000313" key="10">
    <source>
        <dbReference type="EMBL" id="AIF84209.1"/>
    </source>
</evidence>
<evidence type="ECO:0000256" key="3">
    <source>
        <dbReference type="ARBA" id="ARBA00022553"/>
    </source>
</evidence>
<evidence type="ECO:0000256" key="7">
    <source>
        <dbReference type="SAM" id="Coils"/>
    </source>
</evidence>
<evidence type="ECO:0000256" key="6">
    <source>
        <dbReference type="ARBA" id="ARBA00023012"/>
    </source>
</evidence>
<organism evidence="10 11">
    <name type="scientific">Candidatus Nitrososphaera evergladensis SR1</name>
    <dbReference type="NCBI Taxonomy" id="1459636"/>
    <lineage>
        <taxon>Archaea</taxon>
        <taxon>Nitrososphaerota</taxon>
        <taxon>Nitrososphaeria</taxon>
        <taxon>Nitrososphaerales</taxon>
        <taxon>Nitrososphaeraceae</taxon>
        <taxon>Nitrososphaera</taxon>
    </lineage>
</organism>
<dbReference type="Gene3D" id="1.10.287.130">
    <property type="match status" value="1"/>
</dbReference>
<dbReference type="InterPro" id="IPR003594">
    <property type="entry name" value="HATPase_dom"/>
</dbReference>
<dbReference type="Pfam" id="PF00512">
    <property type="entry name" value="HisKA"/>
    <property type="match status" value="1"/>
</dbReference>
<dbReference type="SMART" id="SM00387">
    <property type="entry name" value="HATPase_c"/>
    <property type="match status" value="1"/>
</dbReference>
<dbReference type="Gene3D" id="3.30.565.10">
    <property type="entry name" value="Histidine kinase-like ATPase, C-terminal domain"/>
    <property type="match status" value="1"/>
</dbReference>
<dbReference type="EC" id="2.7.13.3" evidence="2"/>
<evidence type="ECO:0000256" key="2">
    <source>
        <dbReference type="ARBA" id="ARBA00012438"/>
    </source>
</evidence>
<protein>
    <recommendedName>
        <fullName evidence="2">histidine kinase</fullName>
        <ecNumber evidence="2">2.7.13.3</ecNumber>
    </recommendedName>
</protein>
<dbReference type="EMBL" id="CP007174">
    <property type="protein sequence ID" value="AIF84209.1"/>
    <property type="molecule type" value="Genomic_DNA"/>
</dbReference>
<evidence type="ECO:0000259" key="9">
    <source>
        <dbReference type="PROSITE" id="PS50109"/>
    </source>
</evidence>
<dbReference type="SUPFAM" id="SSF47384">
    <property type="entry name" value="Homodimeric domain of signal transducing histidine kinase"/>
    <property type="match status" value="1"/>
</dbReference>
<dbReference type="PRINTS" id="PR00344">
    <property type="entry name" value="BCTRLSENSOR"/>
</dbReference>
<dbReference type="STRING" id="1459636.NTE_02155"/>
<dbReference type="InterPro" id="IPR003661">
    <property type="entry name" value="HisK_dim/P_dom"/>
</dbReference>
<keyword evidence="8" id="KW-1133">Transmembrane helix</keyword>
<gene>
    <name evidence="10" type="ORF">NTE_02155</name>
</gene>
<dbReference type="SUPFAM" id="SSF55874">
    <property type="entry name" value="ATPase domain of HSP90 chaperone/DNA topoisomerase II/histidine kinase"/>
    <property type="match status" value="1"/>
</dbReference>
<name>A0A075MY59_9ARCH</name>
<keyword evidence="6" id="KW-0902">Two-component regulatory system</keyword>
<dbReference type="HOGENOM" id="CLU_031353_0_0_2"/>
<feature type="domain" description="Histidine kinase" evidence="9">
    <location>
        <begin position="398"/>
        <end position="607"/>
    </location>
</feature>
<dbReference type="PROSITE" id="PS50109">
    <property type="entry name" value="HIS_KIN"/>
    <property type="match status" value="1"/>
</dbReference>
<keyword evidence="4" id="KW-0808">Transferase</keyword>
<evidence type="ECO:0000256" key="1">
    <source>
        <dbReference type="ARBA" id="ARBA00000085"/>
    </source>
</evidence>
<dbReference type="KEGG" id="nev:NTE_02155"/>
<dbReference type="GeneID" id="41597879"/>
<dbReference type="Proteomes" id="UP000028194">
    <property type="component" value="Chromosome"/>
</dbReference>
<dbReference type="RefSeq" id="WP_148700824.1">
    <property type="nucleotide sequence ID" value="NZ_CP007174.1"/>
</dbReference>
<dbReference type="PANTHER" id="PTHR43711:SF1">
    <property type="entry name" value="HISTIDINE KINASE 1"/>
    <property type="match status" value="1"/>
</dbReference>
<dbReference type="FunFam" id="3.30.565.10:FF:000006">
    <property type="entry name" value="Sensor histidine kinase WalK"/>
    <property type="match status" value="1"/>
</dbReference>
<comment type="catalytic activity">
    <reaction evidence="1">
        <text>ATP + protein L-histidine = ADP + protein N-phospho-L-histidine.</text>
        <dbReference type="EC" id="2.7.13.3"/>
    </reaction>
</comment>